<proteinExistence type="predicted"/>
<dbReference type="SUPFAM" id="SSF53955">
    <property type="entry name" value="Lysozyme-like"/>
    <property type="match status" value="1"/>
</dbReference>
<name>A0ABW4IGW0_9SPHI</name>
<dbReference type="Gene3D" id="1.10.530.10">
    <property type="match status" value="1"/>
</dbReference>
<comment type="caution">
    <text evidence="1">The sequence shown here is derived from an EMBL/GenBank/DDBJ whole genome shotgun (WGS) entry which is preliminary data.</text>
</comment>
<keyword evidence="2" id="KW-1185">Reference proteome</keyword>
<protein>
    <recommendedName>
        <fullName evidence="3">Transglycosylase SLT domain-containing protein</fullName>
    </recommendedName>
</protein>
<evidence type="ECO:0000313" key="2">
    <source>
        <dbReference type="Proteomes" id="UP001597118"/>
    </source>
</evidence>
<sequence length="201" mass="22326">MLQVRQSYYDAVQKVSGNADLFFQKLSEMCNRLGVTIDDVASVMWIETGKTFDPKIKNPNSSASGLIQFMEATAKGLGTTTTQLRAMSNIEQLTYVEKYFKNQINAFGKPKDFFDVYTLVFYPTWLKMADTAQMTISASKANIGIDTYFGNKDGIVSKGEFRKFAMSKLPINTLIALGTKKKSTHCNCPNCGCAIDLVLSN</sequence>
<reference evidence="2" key="1">
    <citation type="journal article" date="2019" name="Int. J. Syst. Evol. Microbiol.">
        <title>The Global Catalogue of Microorganisms (GCM) 10K type strain sequencing project: providing services to taxonomists for standard genome sequencing and annotation.</title>
        <authorList>
            <consortium name="The Broad Institute Genomics Platform"/>
            <consortium name="The Broad Institute Genome Sequencing Center for Infectious Disease"/>
            <person name="Wu L."/>
            <person name="Ma J."/>
        </authorList>
    </citation>
    <scope>NUCLEOTIDE SEQUENCE [LARGE SCALE GENOMIC DNA]</scope>
    <source>
        <strain evidence="2">CCUG 53762</strain>
    </source>
</reference>
<dbReference type="Proteomes" id="UP001597118">
    <property type="component" value="Unassembled WGS sequence"/>
</dbReference>
<dbReference type="EMBL" id="JBHUDG010000051">
    <property type="protein sequence ID" value="MFD1632035.1"/>
    <property type="molecule type" value="Genomic_DNA"/>
</dbReference>
<accession>A0ABW4IGW0</accession>
<organism evidence="1 2">
    <name type="scientific">Pseudopedobacter beijingensis</name>
    <dbReference type="NCBI Taxonomy" id="1207056"/>
    <lineage>
        <taxon>Bacteria</taxon>
        <taxon>Pseudomonadati</taxon>
        <taxon>Bacteroidota</taxon>
        <taxon>Sphingobacteriia</taxon>
        <taxon>Sphingobacteriales</taxon>
        <taxon>Sphingobacteriaceae</taxon>
        <taxon>Pseudopedobacter</taxon>
    </lineage>
</organism>
<dbReference type="RefSeq" id="WP_379664358.1">
    <property type="nucleotide sequence ID" value="NZ_JBHUDG010000051.1"/>
</dbReference>
<gene>
    <name evidence="1" type="ORF">ACFSAH_19340</name>
</gene>
<dbReference type="InterPro" id="IPR023346">
    <property type="entry name" value="Lysozyme-like_dom_sf"/>
</dbReference>
<evidence type="ECO:0000313" key="1">
    <source>
        <dbReference type="EMBL" id="MFD1632035.1"/>
    </source>
</evidence>
<evidence type="ECO:0008006" key="3">
    <source>
        <dbReference type="Google" id="ProtNLM"/>
    </source>
</evidence>